<dbReference type="AlphaFoldDB" id="A0A0G1T248"/>
<accession>A0A0G1T248</accession>
<dbReference type="GO" id="GO:0046872">
    <property type="term" value="F:metal ion binding"/>
    <property type="evidence" value="ECO:0007669"/>
    <property type="project" value="UniProtKB-KW"/>
</dbReference>
<evidence type="ECO:0000313" key="11">
    <source>
        <dbReference type="Proteomes" id="UP000034682"/>
    </source>
</evidence>
<evidence type="ECO:0000256" key="2">
    <source>
        <dbReference type="ARBA" id="ARBA00022705"/>
    </source>
</evidence>
<dbReference type="SMART" id="SM00532">
    <property type="entry name" value="LIGANc"/>
    <property type="match status" value="1"/>
</dbReference>
<protein>
    <submittedName>
        <fullName evidence="10">Ligase protein</fullName>
    </submittedName>
</protein>
<reference evidence="10 11" key="1">
    <citation type="journal article" date="2015" name="Nature">
        <title>rRNA introns, odd ribosomes, and small enigmatic genomes across a large radiation of phyla.</title>
        <authorList>
            <person name="Brown C.T."/>
            <person name="Hug L.A."/>
            <person name="Thomas B.C."/>
            <person name="Sharon I."/>
            <person name="Castelle C.J."/>
            <person name="Singh A."/>
            <person name="Wilkins M.J."/>
            <person name="Williams K.H."/>
            <person name="Banfield J.F."/>
        </authorList>
    </citation>
    <scope>NUCLEOTIDE SEQUENCE [LARGE SCALE GENOMIC DNA]</scope>
</reference>
<dbReference type="Pfam" id="PF22745">
    <property type="entry name" value="Nlig-Ia"/>
    <property type="match status" value="1"/>
</dbReference>
<dbReference type="GO" id="GO:0003911">
    <property type="term" value="F:DNA ligase (NAD+) activity"/>
    <property type="evidence" value="ECO:0007669"/>
    <property type="project" value="InterPro"/>
</dbReference>
<feature type="domain" description="NAD-dependent DNA ligase N-terminal" evidence="9">
    <location>
        <begin position="10"/>
        <end position="131"/>
    </location>
</feature>
<dbReference type="GO" id="GO:0006281">
    <property type="term" value="P:DNA repair"/>
    <property type="evidence" value="ECO:0007669"/>
    <property type="project" value="UniProtKB-KW"/>
</dbReference>
<sequence length="131" mass="15388">MISDNIAKSEAQKRIEKLRQIINRHRYLYHVLDRPEMSDEVLDSLKKELFDLEQRYPELITPDSPTQRVGGKPLKQFNKFKHPAPMISFNDAFDFKDIEEWEARFERLVGGASKEGYYCELKIDGLAVELI</sequence>
<keyword evidence="1 10" id="KW-0436">Ligase</keyword>
<evidence type="ECO:0000256" key="8">
    <source>
        <dbReference type="ARBA" id="ARBA00023204"/>
    </source>
</evidence>
<dbReference type="GO" id="GO:0006260">
    <property type="term" value="P:DNA replication"/>
    <property type="evidence" value="ECO:0007669"/>
    <property type="project" value="UniProtKB-KW"/>
</dbReference>
<evidence type="ECO:0000256" key="6">
    <source>
        <dbReference type="ARBA" id="ARBA00022842"/>
    </source>
</evidence>
<evidence type="ECO:0000256" key="1">
    <source>
        <dbReference type="ARBA" id="ARBA00022598"/>
    </source>
</evidence>
<dbReference type="PATRIC" id="fig|1618655.3.peg.661"/>
<evidence type="ECO:0000256" key="5">
    <source>
        <dbReference type="ARBA" id="ARBA00022833"/>
    </source>
</evidence>
<keyword evidence="5" id="KW-0862">Zinc</keyword>
<keyword evidence="6" id="KW-0460">Magnesium</keyword>
<dbReference type="InterPro" id="IPR013840">
    <property type="entry name" value="DNAligase_N"/>
</dbReference>
<keyword evidence="8" id="KW-0234">DNA repair</keyword>
<gene>
    <name evidence="10" type="ORF">UY02_C0040G0001</name>
</gene>
<comment type="caution">
    <text evidence="10">The sequence shown here is derived from an EMBL/GenBank/DDBJ whole genome shotgun (WGS) entry which is preliminary data.</text>
</comment>
<keyword evidence="3" id="KW-0479">Metal-binding</keyword>
<name>A0A0G1T248_9BACT</name>
<evidence type="ECO:0000256" key="4">
    <source>
        <dbReference type="ARBA" id="ARBA00022763"/>
    </source>
</evidence>
<dbReference type="Proteomes" id="UP000034682">
    <property type="component" value="Unassembled WGS sequence"/>
</dbReference>
<feature type="non-terminal residue" evidence="10">
    <location>
        <position position="131"/>
    </location>
</feature>
<keyword evidence="7" id="KW-0520">NAD</keyword>
<evidence type="ECO:0000256" key="7">
    <source>
        <dbReference type="ARBA" id="ARBA00023027"/>
    </source>
</evidence>
<keyword evidence="4" id="KW-0227">DNA damage</keyword>
<keyword evidence="2" id="KW-0235">DNA replication</keyword>
<proteinExistence type="predicted"/>
<dbReference type="FunFam" id="1.10.287.610:FF:000002">
    <property type="entry name" value="DNA ligase"/>
    <property type="match status" value="1"/>
</dbReference>
<dbReference type="EMBL" id="LCOK01000040">
    <property type="protein sequence ID" value="KKU75896.1"/>
    <property type="molecule type" value="Genomic_DNA"/>
</dbReference>
<evidence type="ECO:0000256" key="3">
    <source>
        <dbReference type="ARBA" id="ARBA00022723"/>
    </source>
</evidence>
<dbReference type="Gene3D" id="3.30.470.30">
    <property type="entry name" value="DNA ligase/mRNA capping enzyme"/>
    <property type="match status" value="1"/>
</dbReference>
<dbReference type="Gene3D" id="1.10.287.610">
    <property type="entry name" value="Helix hairpin bin"/>
    <property type="match status" value="1"/>
</dbReference>
<dbReference type="Pfam" id="PF01653">
    <property type="entry name" value="DNA_ligase_aden"/>
    <property type="match status" value="1"/>
</dbReference>
<dbReference type="SUPFAM" id="SSF56091">
    <property type="entry name" value="DNA ligase/mRNA capping enzyme, catalytic domain"/>
    <property type="match status" value="1"/>
</dbReference>
<evidence type="ECO:0000259" key="9">
    <source>
        <dbReference type="SMART" id="SM00532"/>
    </source>
</evidence>
<dbReference type="InterPro" id="IPR013839">
    <property type="entry name" value="DNAligase_adenylation"/>
</dbReference>
<organism evidence="10 11">
    <name type="scientific">Candidatus Giovannonibacteria bacterium GW2011_GWB1_47_6b</name>
    <dbReference type="NCBI Taxonomy" id="1618655"/>
    <lineage>
        <taxon>Bacteria</taxon>
        <taxon>Candidatus Giovannoniibacteriota</taxon>
    </lineage>
</organism>
<evidence type="ECO:0000313" key="10">
    <source>
        <dbReference type="EMBL" id="KKU75896.1"/>
    </source>
</evidence>